<evidence type="ECO:0000313" key="10">
    <source>
        <dbReference type="EMBL" id="QSO48145.1"/>
    </source>
</evidence>
<name>A0A9X7W0F3_9BACL</name>
<sequence length="462" mass="48239">MQTAQQALSVIGNNIANAATPGYTEETANISEATPFPPIPSSAAPIVAGQVGEGSTVTSVDRQVSPYYNTLVRNNQTSYSGQNTLLTNLNEIQGIIGEPTNTSIHAAIDSFFSSWQTLSTQPDSKAARQTVIQQAKNLADTFTTVQNQLVSVVGNLDNNISDANAGQIAQVNQYATQLNDLNKQIVAIKSSGQNPNQLLDQRDTILNNLAKLGNMSTSENADGSISVSFGTVSLVTASGSGTYSTTAFTNTDTSSLTSGAIWANEQSISTAQNVIEKLGTLQGAIADSVNTQLNAGYQLNSSTPGVNLFSVTTKNVTSASGNTTTHVEQMAVVTGFTTDQLAAAQTPNVAGDGSNATAIAAMQSSTTLTDSTPKTPVSLGATPDGYYTAIVSQIGAQTSAVQSSQKTANSLLQQAQTMQQSVSGVNQNAEMTKMVEFQNMYTAAAKFISVQDQMLQNLIQVV</sequence>
<keyword evidence="6" id="KW-0975">Bacterial flagellum</keyword>
<evidence type="ECO:0000259" key="7">
    <source>
        <dbReference type="Pfam" id="PF00460"/>
    </source>
</evidence>
<keyword evidence="11" id="KW-1185">Reference proteome</keyword>
<organism evidence="10 11">
    <name type="scientific">Alicyclobacillus mengziensis</name>
    <dbReference type="NCBI Taxonomy" id="2931921"/>
    <lineage>
        <taxon>Bacteria</taxon>
        <taxon>Bacillati</taxon>
        <taxon>Bacillota</taxon>
        <taxon>Bacilli</taxon>
        <taxon>Bacillales</taxon>
        <taxon>Alicyclobacillaceae</taxon>
        <taxon>Alicyclobacillus</taxon>
    </lineage>
</organism>
<evidence type="ECO:0000256" key="5">
    <source>
        <dbReference type="ARBA" id="ARBA00022525"/>
    </source>
</evidence>
<keyword evidence="5" id="KW-0964">Secreted</keyword>
<dbReference type="GO" id="GO:0005198">
    <property type="term" value="F:structural molecule activity"/>
    <property type="evidence" value="ECO:0007669"/>
    <property type="project" value="InterPro"/>
</dbReference>
<dbReference type="SUPFAM" id="SSF64518">
    <property type="entry name" value="Phase 1 flagellin"/>
    <property type="match status" value="1"/>
</dbReference>
<dbReference type="AlphaFoldDB" id="A0A9X7W0F3"/>
<evidence type="ECO:0000256" key="2">
    <source>
        <dbReference type="ARBA" id="ARBA00004613"/>
    </source>
</evidence>
<evidence type="ECO:0000313" key="11">
    <source>
        <dbReference type="Proteomes" id="UP000663505"/>
    </source>
</evidence>
<gene>
    <name evidence="10" type="primary">flgK</name>
    <name evidence="10" type="ORF">JZ786_03815</name>
</gene>
<feature type="domain" description="Flagellar basal body rod protein N-terminal" evidence="7">
    <location>
        <begin position="1"/>
        <end position="24"/>
    </location>
</feature>
<dbReference type="InterPro" id="IPR010930">
    <property type="entry name" value="Flg_bb/hook_C_dom"/>
</dbReference>
<feature type="domain" description="Flagellar hook-associated protein FlgK helical" evidence="9">
    <location>
        <begin position="89"/>
        <end position="309"/>
    </location>
</feature>
<dbReference type="GO" id="GO:0005576">
    <property type="term" value="C:extracellular region"/>
    <property type="evidence" value="ECO:0007669"/>
    <property type="project" value="UniProtKB-SubCell"/>
</dbReference>
<evidence type="ECO:0000256" key="6">
    <source>
        <dbReference type="ARBA" id="ARBA00023143"/>
    </source>
</evidence>
<dbReference type="Pfam" id="PF06429">
    <property type="entry name" value="Flg_bbr_C"/>
    <property type="match status" value="1"/>
</dbReference>
<evidence type="ECO:0000259" key="8">
    <source>
        <dbReference type="Pfam" id="PF06429"/>
    </source>
</evidence>
<feature type="domain" description="Flagellar basal-body/hook protein C-terminal" evidence="8">
    <location>
        <begin position="422"/>
        <end position="460"/>
    </location>
</feature>
<evidence type="ECO:0000256" key="3">
    <source>
        <dbReference type="ARBA" id="ARBA00009677"/>
    </source>
</evidence>
<dbReference type="Pfam" id="PF00460">
    <property type="entry name" value="Flg_bb_rod"/>
    <property type="match status" value="1"/>
</dbReference>
<dbReference type="RefSeq" id="WP_206657482.1">
    <property type="nucleotide sequence ID" value="NZ_CP071182.1"/>
</dbReference>
<dbReference type="InterPro" id="IPR053927">
    <property type="entry name" value="FlgK_helical"/>
</dbReference>
<dbReference type="InterPro" id="IPR001444">
    <property type="entry name" value="Flag_bb_rod_N"/>
</dbReference>
<accession>A0A9X7W0F3</accession>
<protein>
    <recommendedName>
        <fullName evidence="4">Flagellar hook-associated protein 1</fullName>
    </recommendedName>
</protein>
<dbReference type="GO" id="GO:0009424">
    <property type="term" value="C:bacterial-type flagellum hook"/>
    <property type="evidence" value="ECO:0007669"/>
    <property type="project" value="InterPro"/>
</dbReference>
<dbReference type="EMBL" id="CP071182">
    <property type="protein sequence ID" value="QSO48145.1"/>
    <property type="molecule type" value="Genomic_DNA"/>
</dbReference>
<dbReference type="NCBIfam" id="TIGR02492">
    <property type="entry name" value="flgK_ends"/>
    <property type="match status" value="1"/>
</dbReference>
<dbReference type="Proteomes" id="UP000663505">
    <property type="component" value="Chromosome"/>
</dbReference>
<dbReference type="GO" id="GO:0044780">
    <property type="term" value="P:bacterial-type flagellum assembly"/>
    <property type="evidence" value="ECO:0007669"/>
    <property type="project" value="InterPro"/>
</dbReference>
<comment type="similarity">
    <text evidence="3">Belongs to the flagella basal body rod proteins family.</text>
</comment>
<keyword evidence="10" id="KW-0969">Cilium</keyword>
<proteinExistence type="inferred from homology"/>
<keyword evidence="10" id="KW-0282">Flagellum</keyword>
<keyword evidence="10" id="KW-0966">Cell projection</keyword>
<dbReference type="PANTHER" id="PTHR30033">
    <property type="entry name" value="FLAGELLAR HOOK-ASSOCIATED PROTEIN 1"/>
    <property type="match status" value="1"/>
</dbReference>
<evidence type="ECO:0000256" key="1">
    <source>
        <dbReference type="ARBA" id="ARBA00004365"/>
    </source>
</evidence>
<dbReference type="KEGG" id="afx:JZ786_03815"/>
<dbReference type="PANTHER" id="PTHR30033:SF1">
    <property type="entry name" value="FLAGELLAR HOOK-ASSOCIATED PROTEIN 1"/>
    <property type="match status" value="1"/>
</dbReference>
<evidence type="ECO:0000259" key="9">
    <source>
        <dbReference type="Pfam" id="PF22638"/>
    </source>
</evidence>
<dbReference type="InterPro" id="IPR002371">
    <property type="entry name" value="FlgK"/>
</dbReference>
<evidence type="ECO:0000256" key="4">
    <source>
        <dbReference type="ARBA" id="ARBA00016244"/>
    </source>
</evidence>
<comment type="subcellular location">
    <subcellularLocation>
        <location evidence="1">Bacterial flagellum</location>
    </subcellularLocation>
    <subcellularLocation>
        <location evidence="2">Secreted</location>
    </subcellularLocation>
</comment>
<dbReference type="Pfam" id="PF22638">
    <property type="entry name" value="FlgK_D1"/>
    <property type="match status" value="1"/>
</dbReference>
<reference evidence="10 11" key="1">
    <citation type="submission" date="2021-02" db="EMBL/GenBank/DDBJ databases">
        <title>Alicyclobacillus curvatus sp. nov. and Alicyclobacillus mengziensis sp. nov., two acidophilic bacteria isolated from acid mine drainage.</title>
        <authorList>
            <person name="Huang Y."/>
        </authorList>
    </citation>
    <scope>NUCLEOTIDE SEQUENCE [LARGE SCALE GENOMIC DNA]</scope>
    <source>
        <strain evidence="10 11">S30H14</strain>
    </source>
</reference>